<dbReference type="Proteomes" id="UP000683925">
    <property type="component" value="Unassembled WGS sequence"/>
</dbReference>
<reference evidence="1" key="1">
    <citation type="submission" date="2021-01" db="EMBL/GenBank/DDBJ databases">
        <authorList>
            <consortium name="Genoscope - CEA"/>
            <person name="William W."/>
        </authorList>
    </citation>
    <scope>NUCLEOTIDE SEQUENCE</scope>
</reference>
<proteinExistence type="predicted"/>
<evidence type="ECO:0000313" key="1">
    <source>
        <dbReference type="EMBL" id="CAD8160777.1"/>
    </source>
</evidence>
<dbReference type="EMBL" id="CAJJDP010000039">
    <property type="protein sequence ID" value="CAD8160777.1"/>
    <property type="molecule type" value="Genomic_DNA"/>
</dbReference>
<comment type="caution">
    <text evidence="1">The sequence shown here is derived from an EMBL/GenBank/DDBJ whole genome shotgun (WGS) entry which is preliminary data.</text>
</comment>
<protein>
    <submittedName>
        <fullName evidence="1">Uncharacterized protein</fullName>
    </submittedName>
</protein>
<evidence type="ECO:0000313" key="2">
    <source>
        <dbReference type="Proteomes" id="UP000683925"/>
    </source>
</evidence>
<name>A0A8S1U9N6_PAROT</name>
<sequence>MNTNYILIKIEKTQNSIFMATHHICKFRLTKTIHKDQIKSLKQQLLDKTPQESQSNNSQYVLTNLTHQFQKLNSQNLNTNSIFDEIKQQKPLKYNKHATLTSQNFDQSLTTILRKLQQSIPKQNEIKNKTQNYRKEVQPINNTIQTNEGTIKVDYQF</sequence>
<keyword evidence="2" id="KW-1185">Reference proteome</keyword>
<dbReference type="OMA" id="EVQPINN"/>
<dbReference type="OrthoDB" id="308858at2759"/>
<accession>A0A8S1U9N6</accession>
<organism evidence="1 2">
    <name type="scientific">Paramecium octaurelia</name>
    <dbReference type="NCBI Taxonomy" id="43137"/>
    <lineage>
        <taxon>Eukaryota</taxon>
        <taxon>Sar</taxon>
        <taxon>Alveolata</taxon>
        <taxon>Ciliophora</taxon>
        <taxon>Intramacronucleata</taxon>
        <taxon>Oligohymenophorea</taxon>
        <taxon>Peniculida</taxon>
        <taxon>Parameciidae</taxon>
        <taxon>Paramecium</taxon>
    </lineage>
</organism>
<dbReference type="AlphaFoldDB" id="A0A8S1U9N6"/>
<gene>
    <name evidence="1" type="ORF">POCTA_138.1.T0390031</name>
</gene>